<dbReference type="NCBIfam" id="TIGR04183">
    <property type="entry name" value="Por_Secre_tail"/>
    <property type="match status" value="1"/>
</dbReference>
<feature type="chain" id="PRO_5015760728" description="PET hydrolase/cutinase-like domain-containing protein" evidence="1">
    <location>
        <begin position="20"/>
        <end position="388"/>
    </location>
</feature>
<dbReference type="InterPro" id="IPR029058">
    <property type="entry name" value="AB_hydrolase_fold"/>
</dbReference>
<evidence type="ECO:0000313" key="3">
    <source>
        <dbReference type="EMBL" id="PQJ09344.1"/>
    </source>
</evidence>
<dbReference type="RefSeq" id="WP_105040794.1">
    <property type="nucleotide sequence ID" value="NZ_PPSL01000006.1"/>
</dbReference>
<evidence type="ECO:0000256" key="1">
    <source>
        <dbReference type="SAM" id="SignalP"/>
    </source>
</evidence>
<dbReference type="InterPro" id="IPR026444">
    <property type="entry name" value="Secre_tail"/>
</dbReference>
<evidence type="ECO:0000259" key="2">
    <source>
        <dbReference type="Pfam" id="PF12740"/>
    </source>
</evidence>
<proteinExistence type="predicted"/>
<dbReference type="PANTHER" id="PTHR33428:SF14">
    <property type="entry name" value="CARBOXYLESTERASE TYPE B DOMAIN-CONTAINING PROTEIN"/>
    <property type="match status" value="1"/>
</dbReference>
<gene>
    <name evidence="3" type="ORF">CJD36_019030</name>
</gene>
<dbReference type="Pfam" id="PF12740">
    <property type="entry name" value="PETase"/>
    <property type="match status" value="1"/>
</dbReference>
<organism evidence="3 4">
    <name type="scientific">Flavipsychrobacter stenotrophus</name>
    <dbReference type="NCBI Taxonomy" id="2077091"/>
    <lineage>
        <taxon>Bacteria</taxon>
        <taxon>Pseudomonadati</taxon>
        <taxon>Bacteroidota</taxon>
        <taxon>Chitinophagia</taxon>
        <taxon>Chitinophagales</taxon>
        <taxon>Chitinophagaceae</taxon>
        <taxon>Flavipsychrobacter</taxon>
    </lineage>
</organism>
<dbReference type="OrthoDB" id="1466228at2"/>
<evidence type="ECO:0000313" key="4">
    <source>
        <dbReference type="Proteomes" id="UP000239872"/>
    </source>
</evidence>
<dbReference type="AlphaFoldDB" id="A0A2S7SRH5"/>
<keyword evidence="1" id="KW-0732">Signal</keyword>
<protein>
    <recommendedName>
        <fullName evidence="2">PET hydrolase/cutinase-like domain-containing protein</fullName>
    </recommendedName>
</protein>
<dbReference type="Proteomes" id="UP000239872">
    <property type="component" value="Unassembled WGS sequence"/>
</dbReference>
<dbReference type="EMBL" id="PPSL01000006">
    <property type="protein sequence ID" value="PQJ09344.1"/>
    <property type="molecule type" value="Genomic_DNA"/>
</dbReference>
<dbReference type="Gene3D" id="3.40.50.1820">
    <property type="entry name" value="alpha/beta hydrolase"/>
    <property type="match status" value="1"/>
</dbReference>
<name>A0A2S7SRH5_9BACT</name>
<keyword evidence="4" id="KW-1185">Reference proteome</keyword>
<sequence>MKYLIVAALLFLVVTCSNAQPYQTGHITATFIDSNRSNRSVTAEIYYPADMTGDNVSFATAMAGKAPVISFGHGFVMTYDAYFNIRNSVVAEGYIIAFPTTEGSLSPSHDAFGKDLAFVLKSVAKLGNNSTSVLYNKVDTMNCVMGHSMGGGAAFLAAQSDNTIKSIVTLAAAETTPSAVSAAASIVAPGLVIAGVNDCVAPPATNQSLMYAALGSSCKQYIGIIGGSHCQMADASTTCSFGEATCTPAPAISRAMQQAAIDTYLVPWLNFHLKGDCIAGNHFDTKLASDAAINYLKNCALCGTASVGSDAHSLSVSIYPNPCRDDVHISVPSGKEYKLSIFSVTGVPVYIAEISGDATASLRALPAGIYSYQVVGADVNQNGVIVKE</sequence>
<dbReference type="SUPFAM" id="SSF53474">
    <property type="entry name" value="alpha/beta-Hydrolases"/>
    <property type="match status" value="1"/>
</dbReference>
<feature type="domain" description="PET hydrolase/cutinase-like" evidence="2">
    <location>
        <begin position="18"/>
        <end position="238"/>
    </location>
</feature>
<dbReference type="PANTHER" id="PTHR33428">
    <property type="entry name" value="CHLOROPHYLLASE-2, CHLOROPLASTIC"/>
    <property type="match status" value="1"/>
</dbReference>
<comment type="caution">
    <text evidence="3">The sequence shown here is derived from an EMBL/GenBank/DDBJ whole genome shotgun (WGS) entry which is preliminary data.</text>
</comment>
<dbReference type="InterPro" id="IPR041127">
    <property type="entry name" value="PET_hydrolase/cutinase-like"/>
</dbReference>
<accession>A0A2S7SRH5</accession>
<reference evidence="3 4" key="1">
    <citation type="submission" date="2018-01" db="EMBL/GenBank/DDBJ databases">
        <title>A novel member of the phylum Bacteroidetes isolated from glacier ice.</title>
        <authorList>
            <person name="Liu Q."/>
            <person name="Xin Y.-H."/>
        </authorList>
    </citation>
    <scope>NUCLEOTIDE SEQUENCE [LARGE SCALE GENOMIC DNA]</scope>
    <source>
        <strain evidence="3 4">RB1R16</strain>
    </source>
</reference>
<feature type="signal peptide" evidence="1">
    <location>
        <begin position="1"/>
        <end position="19"/>
    </location>
</feature>